<dbReference type="Gene3D" id="3.30.1150.10">
    <property type="match status" value="1"/>
</dbReference>
<reference evidence="13" key="1">
    <citation type="submission" date="2020-08" db="EMBL/GenBank/DDBJ databases">
        <title>Ramlibacter sp. USB13 16S ribosomal RNA gene genome sequencing and assembly.</title>
        <authorList>
            <person name="Kang M."/>
        </authorList>
    </citation>
    <scope>NUCLEOTIDE SEQUENCE</scope>
    <source>
        <strain evidence="13">USB13</strain>
    </source>
</reference>
<dbReference type="NCBIfam" id="TIGR01352">
    <property type="entry name" value="tonB_Cterm"/>
    <property type="match status" value="1"/>
</dbReference>
<dbReference type="InterPro" id="IPR003538">
    <property type="entry name" value="TonB"/>
</dbReference>
<evidence type="ECO:0000256" key="1">
    <source>
        <dbReference type="ARBA" id="ARBA00004383"/>
    </source>
</evidence>
<comment type="similarity">
    <text evidence="2 10">Belongs to the TonB family.</text>
</comment>
<evidence type="ECO:0000256" key="5">
    <source>
        <dbReference type="ARBA" id="ARBA00022519"/>
    </source>
</evidence>
<dbReference type="PANTHER" id="PTHR33446:SF2">
    <property type="entry name" value="PROTEIN TONB"/>
    <property type="match status" value="1"/>
</dbReference>
<comment type="function">
    <text evidence="10">Interacts with outer membrane receptor proteins that carry out high-affinity binding and energy dependent uptake into the periplasmic space of specific substrates. It could act to transduce energy from the cytoplasmic membrane to specific energy-requiring processes in the outer membrane, resulting in the release into the periplasm of ligands bound by these outer membrane proteins.</text>
</comment>
<dbReference type="AlphaFoldDB" id="A0A923MU16"/>
<keyword evidence="14" id="KW-1185">Reference proteome</keyword>
<feature type="compositionally biased region" description="Pro residues" evidence="11">
    <location>
        <begin position="130"/>
        <end position="139"/>
    </location>
</feature>
<evidence type="ECO:0000256" key="9">
    <source>
        <dbReference type="ARBA" id="ARBA00023136"/>
    </source>
</evidence>
<dbReference type="GO" id="GO:0098797">
    <property type="term" value="C:plasma membrane protein complex"/>
    <property type="evidence" value="ECO:0007669"/>
    <property type="project" value="TreeGrafter"/>
</dbReference>
<keyword evidence="3 10" id="KW-0813">Transport</keyword>
<evidence type="ECO:0000259" key="12">
    <source>
        <dbReference type="PROSITE" id="PS52015"/>
    </source>
</evidence>
<dbReference type="PANTHER" id="PTHR33446">
    <property type="entry name" value="PROTEIN TONB-RELATED"/>
    <property type="match status" value="1"/>
</dbReference>
<evidence type="ECO:0000256" key="2">
    <source>
        <dbReference type="ARBA" id="ARBA00006555"/>
    </source>
</evidence>
<organism evidence="13 14">
    <name type="scientific">Ramlibacter cellulosilyticus</name>
    <dbReference type="NCBI Taxonomy" id="2764187"/>
    <lineage>
        <taxon>Bacteria</taxon>
        <taxon>Pseudomonadati</taxon>
        <taxon>Pseudomonadota</taxon>
        <taxon>Betaproteobacteria</taxon>
        <taxon>Burkholderiales</taxon>
        <taxon>Comamonadaceae</taxon>
        <taxon>Ramlibacter</taxon>
    </lineage>
</organism>
<keyword evidence="9 10" id="KW-0472">Membrane</keyword>
<feature type="transmembrane region" description="Helical" evidence="10">
    <location>
        <begin position="18"/>
        <end position="35"/>
    </location>
</feature>
<dbReference type="GO" id="GO:0015891">
    <property type="term" value="P:siderophore transport"/>
    <property type="evidence" value="ECO:0007669"/>
    <property type="project" value="InterPro"/>
</dbReference>
<gene>
    <name evidence="13" type="ORF">H8N03_23135</name>
</gene>
<accession>A0A923MU16</accession>
<dbReference type="GO" id="GO:0015031">
    <property type="term" value="P:protein transport"/>
    <property type="evidence" value="ECO:0007669"/>
    <property type="project" value="UniProtKB-UniRule"/>
</dbReference>
<keyword evidence="10" id="KW-0735">Signal-anchor</keyword>
<dbReference type="GO" id="GO:0055085">
    <property type="term" value="P:transmembrane transport"/>
    <property type="evidence" value="ECO:0007669"/>
    <property type="project" value="InterPro"/>
</dbReference>
<comment type="subcellular location">
    <subcellularLocation>
        <location evidence="1 10">Cell inner membrane</location>
        <topology evidence="1 10">Single-pass membrane protein</topology>
        <orientation evidence="1 10">Periplasmic side</orientation>
    </subcellularLocation>
</comment>
<evidence type="ECO:0000256" key="10">
    <source>
        <dbReference type="RuleBase" id="RU362123"/>
    </source>
</evidence>
<sequence>MSDLPLPAAPSAFSRRNLAIAGGVVFFHVAALWALQSGLVRRAVEVFVPVMVTSEIITPPAPKVEAPPKPPEPAPAPRPVVQRKPIAPPPAPKLTAAPDPVPAPNAPTATTEPQPAPPPVSAPVAAAPAPVAPAPPPKVELPSSSADYLQNPKPAYPPASKRLGEQGKVVVRVLIGVDGTAQDAQLKTSSGYERLDQAALETVRKWRYVPGKRGGVAEAMWFDVPIHFVLE</sequence>
<evidence type="ECO:0000313" key="14">
    <source>
        <dbReference type="Proteomes" id="UP000608513"/>
    </source>
</evidence>
<keyword evidence="8 10" id="KW-1133">Transmembrane helix</keyword>
<evidence type="ECO:0000313" key="13">
    <source>
        <dbReference type="EMBL" id="MBC5785852.1"/>
    </source>
</evidence>
<dbReference type="GO" id="GO:0031992">
    <property type="term" value="F:energy transducer activity"/>
    <property type="evidence" value="ECO:0007669"/>
    <property type="project" value="InterPro"/>
</dbReference>
<keyword evidence="7 10" id="KW-0653">Protein transport</keyword>
<dbReference type="InterPro" id="IPR006260">
    <property type="entry name" value="TonB/TolA_C"/>
</dbReference>
<keyword evidence="5 10" id="KW-0997">Cell inner membrane</keyword>
<evidence type="ECO:0000256" key="4">
    <source>
        <dbReference type="ARBA" id="ARBA00022475"/>
    </source>
</evidence>
<protein>
    <recommendedName>
        <fullName evidence="10">Protein TonB</fullName>
    </recommendedName>
</protein>
<evidence type="ECO:0000256" key="3">
    <source>
        <dbReference type="ARBA" id="ARBA00022448"/>
    </source>
</evidence>
<dbReference type="InterPro" id="IPR051045">
    <property type="entry name" value="TonB-dependent_transducer"/>
</dbReference>
<dbReference type="EMBL" id="JACORT010000012">
    <property type="protein sequence ID" value="MBC5785852.1"/>
    <property type="molecule type" value="Genomic_DNA"/>
</dbReference>
<dbReference type="Proteomes" id="UP000608513">
    <property type="component" value="Unassembled WGS sequence"/>
</dbReference>
<feature type="compositionally biased region" description="Pro residues" evidence="11">
    <location>
        <begin position="60"/>
        <end position="78"/>
    </location>
</feature>
<dbReference type="SUPFAM" id="SSF74653">
    <property type="entry name" value="TolA/TonB C-terminal domain"/>
    <property type="match status" value="1"/>
</dbReference>
<name>A0A923MU16_9BURK</name>
<dbReference type="Pfam" id="PF03544">
    <property type="entry name" value="TonB_C"/>
    <property type="match status" value="1"/>
</dbReference>
<feature type="domain" description="TonB C-terminal" evidence="12">
    <location>
        <begin position="141"/>
        <end position="231"/>
    </location>
</feature>
<evidence type="ECO:0000256" key="7">
    <source>
        <dbReference type="ARBA" id="ARBA00022927"/>
    </source>
</evidence>
<proteinExistence type="inferred from homology"/>
<dbReference type="GO" id="GO:0030288">
    <property type="term" value="C:outer membrane-bounded periplasmic space"/>
    <property type="evidence" value="ECO:0007669"/>
    <property type="project" value="InterPro"/>
</dbReference>
<dbReference type="PRINTS" id="PR01374">
    <property type="entry name" value="TONBPROTEIN"/>
</dbReference>
<evidence type="ECO:0000256" key="8">
    <source>
        <dbReference type="ARBA" id="ARBA00022989"/>
    </source>
</evidence>
<dbReference type="PROSITE" id="PS52015">
    <property type="entry name" value="TONB_CTD"/>
    <property type="match status" value="1"/>
</dbReference>
<evidence type="ECO:0000256" key="6">
    <source>
        <dbReference type="ARBA" id="ARBA00022692"/>
    </source>
</evidence>
<dbReference type="InterPro" id="IPR037682">
    <property type="entry name" value="TonB_C"/>
</dbReference>
<keyword evidence="6 10" id="KW-0812">Transmembrane</keyword>
<dbReference type="RefSeq" id="WP_187078587.1">
    <property type="nucleotide sequence ID" value="NZ_JACORT010000012.1"/>
</dbReference>
<keyword evidence="4 10" id="KW-1003">Cell membrane</keyword>
<comment type="caution">
    <text evidence="13">The sequence shown here is derived from an EMBL/GenBank/DDBJ whole genome shotgun (WGS) entry which is preliminary data.</text>
</comment>
<evidence type="ECO:0000256" key="11">
    <source>
        <dbReference type="SAM" id="MobiDB-lite"/>
    </source>
</evidence>
<feature type="region of interest" description="Disordered" evidence="11">
    <location>
        <begin position="60"/>
        <end position="161"/>
    </location>
</feature>